<keyword evidence="15" id="KW-1185">Reference proteome</keyword>
<dbReference type="HOGENOM" id="CLU_001493_7_0_5"/>
<dbReference type="EC" id="6.1.1.5" evidence="10"/>
<dbReference type="InterPro" id="IPR023585">
    <property type="entry name" value="Ile-tRNA-ligase_type1"/>
</dbReference>
<comment type="function">
    <text evidence="8 10">Catalyzes the attachment of isoleucine to tRNA(Ile). As IleRS can inadvertently accommodate and process structurally similar amino acids such as valine, to avoid such errors it has two additional distinct tRNA(Ile)-dependent editing activities. One activity is designated as 'pretransfer' editing and involves the hydrolysis of activated Val-AMP. The other activity is designated 'posttransfer' editing and involves deacylation of mischarged Val-tRNA(Ile).</text>
</comment>
<evidence type="ECO:0000256" key="7">
    <source>
        <dbReference type="ARBA" id="ARBA00023146"/>
    </source>
</evidence>
<organism evidence="14 15">
    <name type="scientific">Hyphomicrobium denitrificans (strain ATCC 51888 / DSM 1869 / NCIMB 11706 / TK 0415)</name>
    <dbReference type="NCBI Taxonomy" id="582899"/>
    <lineage>
        <taxon>Bacteria</taxon>
        <taxon>Pseudomonadati</taxon>
        <taxon>Pseudomonadota</taxon>
        <taxon>Alphaproteobacteria</taxon>
        <taxon>Hyphomicrobiales</taxon>
        <taxon>Hyphomicrobiaceae</taxon>
        <taxon>Hyphomicrobium</taxon>
    </lineage>
</organism>
<dbReference type="EMBL" id="CP002083">
    <property type="protein sequence ID" value="ADJ24403.1"/>
    <property type="molecule type" value="Genomic_DNA"/>
</dbReference>
<comment type="subunit">
    <text evidence="10">Monomer.</text>
</comment>
<evidence type="ECO:0000256" key="3">
    <source>
        <dbReference type="ARBA" id="ARBA00022598"/>
    </source>
</evidence>
<comment type="caution">
    <text evidence="10">Lacks conserved residue(s) required for the propagation of feature annotation.</text>
</comment>
<dbReference type="PANTHER" id="PTHR42765:SF1">
    <property type="entry name" value="ISOLEUCINE--TRNA LIGASE, MITOCHONDRIAL"/>
    <property type="match status" value="1"/>
</dbReference>
<feature type="short sequence motif" description="'HIGH' region" evidence="10">
    <location>
        <begin position="85"/>
        <end position="95"/>
    </location>
</feature>
<keyword evidence="7 10" id="KW-0030">Aminoacyl-tRNA synthetase</keyword>
<dbReference type="eggNOG" id="COG0060">
    <property type="taxonomic scope" value="Bacteria"/>
</dbReference>
<dbReference type="RefSeq" id="WP_013216562.1">
    <property type="nucleotide sequence ID" value="NC_014313.1"/>
</dbReference>
<dbReference type="PROSITE" id="PS00178">
    <property type="entry name" value="AA_TRNA_LIGASE_I"/>
    <property type="match status" value="1"/>
</dbReference>
<feature type="short sequence motif" description="'KMSKS' region" evidence="10">
    <location>
        <begin position="718"/>
        <end position="722"/>
    </location>
</feature>
<name>D8JT85_HYPDA</name>
<accession>D8JT85</accession>
<feature type="domain" description="Aminoacyl-tRNA synthetase class Ia" evidence="12">
    <location>
        <begin position="55"/>
        <end position="756"/>
    </location>
</feature>
<gene>
    <name evidence="10" type="primary">ileS</name>
    <name evidence="14" type="ordered locus">Hden_2607</name>
</gene>
<comment type="catalytic activity">
    <reaction evidence="9 10">
        <text>tRNA(Ile) + L-isoleucine + ATP = L-isoleucyl-tRNA(Ile) + AMP + diphosphate</text>
        <dbReference type="Rhea" id="RHEA:11060"/>
        <dbReference type="Rhea" id="RHEA-COMP:9666"/>
        <dbReference type="Rhea" id="RHEA-COMP:9695"/>
        <dbReference type="ChEBI" id="CHEBI:30616"/>
        <dbReference type="ChEBI" id="CHEBI:33019"/>
        <dbReference type="ChEBI" id="CHEBI:58045"/>
        <dbReference type="ChEBI" id="CHEBI:78442"/>
        <dbReference type="ChEBI" id="CHEBI:78528"/>
        <dbReference type="ChEBI" id="CHEBI:456215"/>
        <dbReference type="EC" id="6.1.1.5"/>
    </reaction>
</comment>
<dbReference type="InterPro" id="IPR002300">
    <property type="entry name" value="aa-tRNA-synth_Ia"/>
</dbReference>
<feature type="binding site" evidence="10">
    <location>
        <position position="677"/>
    </location>
    <ligand>
        <name>L-isoleucyl-5'-AMP</name>
        <dbReference type="ChEBI" id="CHEBI:178002"/>
    </ligand>
</feature>
<dbReference type="STRING" id="582899.Hden_2607"/>
<dbReference type="SUPFAM" id="SSF47323">
    <property type="entry name" value="Anticodon-binding domain of a subclass of class I aminoacyl-tRNA synthetases"/>
    <property type="match status" value="1"/>
</dbReference>
<dbReference type="GO" id="GO:0005829">
    <property type="term" value="C:cytosol"/>
    <property type="evidence" value="ECO:0007669"/>
    <property type="project" value="TreeGrafter"/>
</dbReference>
<dbReference type="GO" id="GO:0005524">
    <property type="term" value="F:ATP binding"/>
    <property type="evidence" value="ECO:0007669"/>
    <property type="project" value="UniProtKB-UniRule"/>
</dbReference>
<dbReference type="NCBIfam" id="TIGR00392">
    <property type="entry name" value="ileS"/>
    <property type="match status" value="1"/>
</dbReference>
<evidence type="ECO:0000256" key="6">
    <source>
        <dbReference type="ARBA" id="ARBA00022917"/>
    </source>
</evidence>
<dbReference type="Gene3D" id="1.10.730.20">
    <property type="match status" value="1"/>
</dbReference>
<dbReference type="Gene3D" id="3.40.50.620">
    <property type="entry name" value="HUPs"/>
    <property type="match status" value="2"/>
</dbReference>
<dbReference type="FunFam" id="3.90.740.10:FF:000022">
    <property type="entry name" value="Isoleucine--tRNA ligase"/>
    <property type="match status" value="1"/>
</dbReference>
<protein>
    <recommendedName>
        <fullName evidence="10">Isoleucine--tRNA ligase</fullName>
        <ecNumber evidence="10">6.1.1.5</ecNumber>
    </recommendedName>
    <alternativeName>
        <fullName evidence="10">Isoleucyl-tRNA synthetase</fullName>
        <shortName evidence="10">IleRS</shortName>
    </alternativeName>
</protein>
<keyword evidence="6 10" id="KW-0648">Protein biosynthesis</keyword>
<dbReference type="FunFam" id="3.40.50.620:FF:000042">
    <property type="entry name" value="Isoleucine--tRNA ligase"/>
    <property type="match status" value="1"/>
</dbReference>
<evidence type="ECO:0000256" key="5">
    <source>
        <dbReference type="ARBA" id="ARBA00022840"/>
    </source>
</evidence>
<dbReference type="InterPro" id="IPR009080">
    <property type="entry name" value="tRNAsynth_Ia_anticodon-bd"/>
</dbReference>
<reference evidence="15" key="1">
    <citation type="journal article" date="2011" name="J. Bacteriol.">
        <title>Genome sequences of eight morphologically diverse alphaproteobacteria.</title>
        <authorList>
            <consortium name="US DOE Joint Genome Institute"/>
            <person name="Brown P.J."/>
            <person name="Kysela D.T."/>
            <person name="Buechlein A."/>
            <person name="Hemmerich C."/>
            <person name="Brun Y.V."/>
        </authorList>
    </citation>
    <scope>NUCLEOTIDE SEQUENCE [LARGE SCALE GENOMIC DNA]</scope>
    <source>
        <strain evidence="15">ATCC 51888 / DSM 1869 / NCIB 11706 / TK 0415</strain>
    </source>
</reference>
<comment type="similarity">
    <text evidence="1 10">Belongs to the class-I aminoacyl-tRNA synthetase family. IleS type 1 subfamily.</text>
</comment>
<dbReference type="PANTHER" id="PTHR42765">
    <property type="entry name" value="SOLEUCYL-TRNA SYNTHETASE"/>
    <property type="match status" value="1"/>
</dbReference>
<dbReference type="InterPro" id="IPR002301">
    <property type="entry name" value="Ile-tRNA-ligase"/>
</dbReference>
<evidence type="ECO:0000256" key="11">
    <source>
        <dbReference type="SAM" id="MobiDB-lite"/>
    </source>
</evidence>
<evidence type="ECO:0000256" key="1">
    <source>
        <dbReference type="ARBA" id="ARBA00006887"/>
    </source>
</evidence>
<dbReference type="SUPFAM" id="SSF52374">
    <property type="entry name" value="Nucleotidylyl transferase"/>
    <property type="match status" value="1"/>
</dbReference>
<evidence type="ECO:0000313" key="14">
    <source>
        <dbReference type="EMBL" id="ADJ24403.1"/>
    </source>
</evidence>
<dbReference type="InterPro" id="IPR013155">
    <property type="entry name" value="M/V/L/I-tRNA-synth_anticd-bd"/>
</dbReference>
<dbReference type="Pfam" id="PF00133">
    <property type="entry name" value="tRNA-synt_1"/>
    <property type="match status" value="1"/>
</dbReference>
<evidence type="ECO:0000313" key="15">
    <source>
        <dbReference type="Proteomes" id="UP000002033"/>
    </source>
</evidence>
<sequence>MSKDQKAATKPGAAKSGAASAPAAEATGRDWSKTLFLPQTDFPMRAGLPELEPKLLKRWADIGLYEKLRAESKGRVKFTLHDGPPYANGNIHIGHALNKILKDLVVKSQQMLGHDSNYVPGWDCHGLPIEWKIEEQYRAKGKEKPNFLDPVAINAFRDECRKFAAHWLDVQREEFKRLGVVGDWAHPYSTMAYNAEAIIAREVMKFAESGLLYRGSKPVMWSVVEKTALAEAEVEYQDHQSDMIWVKFPVKPLSPNEEPATKDIPPELHPELTPENLEGASVVIWTTTPWTIPGNRAISFSSRIAYGLYEVTAAPENNWAKVGDRYILADKLAADVMKAAKVEAYEKRWSVNAFELRHLVCEHPLASLGYTFDVPLLDGDHVTDDTGTGFVHTAPGHGADDYNIWTKNQKALRDRGIDTEVPFTVDADGVLTKSAPGFEGKRVLKENGDKGDANDAVIKALAEAGNIIARGRLKHQYPHSWRSKKPVIFRNTPQWFISMDTKLALGDSPAGSRPPSAEDNSPTLRHLALDEIKRVEWVPAAGENRITGMIENRPDWVVSRQRAWGVPITVFRNVETDQVIPGPEFKKSNELAARIEKAFAEKGADVWFEEGAKERFLKGLVADKDLAKWEQVKDVLDVWFDSGSTHAFTLEDPVAFPGFKGLRRKRDGGQDRVMYLEGSDQHRGWFHSSLLESCGTRGDAPYDVVLTHGFVLDEKGQKMSKSLGNVVAPQDVIAKSGADILRLWVAASDYSDDLRIGPEILKTFSETYRKLRNTLRWMLGALAHFKPSDAVAFKDMKPFELERLMLHRLAELDHDVRRAYETYDYRKIVGLLTQFMNTELSAFYFDIRKDTLYCEPPSSLKRKAALTVIDKLCDTLLKWLAPILSFTAEEAWLQYRPNGGESIHLLPFPKIPREWRDDNLAAKWDRVKEVRSVVTGALEIERANKKIGSSLEAAPEVYVTDADLMSGLEGVDMAEVCITSDISISDKAVPAGAFTLPNEDGVGVVVKRAEGKKCARSWRITNDVGSDPAYPDLSARDAAAVRELDAEAVA</sequence>
<evidence type="ECO:0000256" key="9">
    <source>
        <dbReference type="ARBA" id="ARBA00048359"/>
    </source>
</evidence>
<dbReference type="GO" id="GO:0000049">
    <property type="term" value="F:tRNA binding"/>
    <property type="evidence" value="ECO:0007669"/>
    <property type="project" value="InterPro"/>
</dbReference>
<keyword evidence="4 10" id="KW-0547">Nucleotide-binding</keyword>
<keyword evidence="2 10" id="KW-0963">Cytoplasm</keyword>
<feature type="region of interest" description="Disordered" evidence="11">
    <location>
        <begin position="1"/>
        <end position="27"/>
    </location>
</feature>
<dbReference type="InterPro" id="IPR050081">
    <property type="entry name" value="Ile-tRNA_ligase"/>
</dbReference>
<dbReference type="GO" id="GO:0006428">
    <property type="term" value="P:isoleucyl-tRNA aminoacylation"/>
    <property type="evidence" value="ECO:0007669"/>
    <property type="project" value="UniProtKB-UniRule"/>
</dbReference>
<comment type="subcellular location">
    <subcellularLocation>
        <location evidence="10">Cytoplasm</location>
    </subcellularLocation>
</comment>
<evidence type="ECO:0000256" key="2">
    <source>
        <dbReference type="ARBA" id="ARBA00022490"/>
    </source>
</evidence>
<dbReference type="PRINTS" id="PR00984">
    <property type="entry name" value="TRNASYNTHILE"/>
</dbReference>
<dbReference type="GO" id="GO:0004822">
    <property type="term" value="F:isoleucine-tRNA ligase activity"/>
    <property type="evidence" value="ECO:0007669"/>
    <property type="project" value="UniProtKB-UniRule"/>
</dbReference>
<dbReference type="InterPro" id="IPR009008">
    <property type="entry name" value="Val/Leu/Ile-tRNA-synth_edit"/>
</dbReference>
<feature type="domain" description="Methionyl/Valyl/Leucyl/Isoleucyl-tRNA synthetase anticodon-binding" evidence="13">
    <location>
        <begin position="803"/>
        <end position="952"/>
    </location>
</feature>
<feature type="compositionally biased region" description="Low complexity" evidence="11">
    <location>
        <begin position="8"/>
        <end position="26"/>
    </location>
</feature>
<feature type="binding site" evidence="10">
    <location>
        <position position="721"/>
    </location>
    <ligand>
        <name>ATP</name>
        <dbReference type="ChEBI" id="CHEBI:30616"/>
    </ligand>
</feature>
<keyword evidence="5 10" id="KW-0067">ATP-binding</keyword>
<evidence type="ECO:0000256" key="4">
    <source>
        <dbReference type="ARBA" id="ARBA00022741"/>
    </source>
</evidence>
<dbReference type="Proteomes" id="UP000002033">
    <property type="component" value="Chromosome"/>
</dbReference>
<dbReference type="KEGG" id="hdn:Hden_2607"/>
<evidence type="ECO:0000259" key="12">
    <source>
        <dbReference type="Pfam" id="PF00133"/>
    </source>
</evidence>
<evidence type="ECO:0000256" key="8">
    <source>
        <dbReference type="ARBA" id="ARBA00025217"/>
    </source>
</evidence>
<proteinExistence type="inferred from homology"/>
<dbReference type="AlphaFoldDB" id="D8JT85"/>
<evidence type="ECO:0000256" key="10">
    <source>
        <dbReference type="HAMAP-Rule" id="MF_02002"/>
    </source>
</evidence>
<dbReference type="InterPro" id="IPR001412">
    <property type="entry name" value="aa-tRNA-synth_I_CS"/>
</dbReference>
<dbReference type="CDD" id="cd07960">
    <property type="entry name" value="Anticodon_Ia_Ile_BEm"/>
    <property type="match status" value="1"/>
</dbReference>
<dbReference type="OrthoDB" id="9810365at2"/>
<keyword evidence="3 10" id="KW-0436">Ligase</keyword>
<dbReference type="HAMAP" id="MF_02002">
    <property type="entry name" value="Ile_tRNA_synth_type1"/>
    <property type="match status" value="1"/>
</dbReference>
<dbReference type="SUPFAM" id="SSF50677">
    <property type="entry name" value="ValRS/IleRS/LeuRS editing domain"/>
    <property type="match status" value="1"/>
</dbReference>
<dbReference type="InterPro" id="IPR014729">
    <property type="entry name" value="Rossmann-like_a/b/a_fold"/>
</dbReference>
<dbReference type="Gene3D" id="3.90.740.10">
    <property type="entry name" value="Valyl/Leucyl/Isoleucyl-tRNA synthetase, editing domain"/>
    <property type="match status" value="1"/>
</dbReference>
<evidence type="ECO:0000259" key="13">
    <source>
        <dbReference type="Pfam" id="PF08264"/>
    </source>
</evidence>
<dbReference type="Pfam" id="PF08264">
    <property type="entry name" value="Anticodon_1"/>
    <property type="match status" value="1"/>
</dbReference>
<dbReference type="InterPro" id="IPR033708">
    <property type="entry name" value="Anticodon_Ile_BEm"/>
</dbReference>
<comment type="domain">
    <text evidence="10">IleRS has two distinct active sites: one for aminoacylation and one for editing. The misactivated valine is translocated from the active site to the editing site, which sterically excludes the correctly activated isoleucine. The single editing site contains two valyl binding pockets, one specific for each substrate (Val-AMP or Val-tRNA(Ile)).</text>
</comment>
<dbReference type="GO" id="GO:0002161">
    <property type="term" value="F:aminoacyl-tRNA deacylase activity"/>
    <property type="evidence" value="ECO:0007669"/>
    <property type="project" value="InterPro"/>
</dbReference>